<protein>
    <submittedName>
        <fullName evidence="4">Uncharacterized protein (TIGR02302 family)</fullName>
    </submittedName>
</protein>
<evidence type="ECO:0000313" key="4">
    <source>
        <dbReference type="EMBL" id="MBB3996279.1"/>
    </source>
</evidence>
<keyword evidence="3" id="KW-0472">Membrane</keyword>
<dbReference type="NCBIfam" id="TIGR02302">
    <property type="entry name" value="aProt_lowcomp"/>
    <property type="match status" value="1"/>
</dbReference>
<feature type="compositionally biased region" description="Low complexity" evidence="2">
    <location>
        <begin position="688"/>
        <end position="704"/>
    </location>
</feature>
<reference evidence="4 5" key="1">
    <citation type="submission" date="2020-08" db="EMBL/GenBank/DDBJ databases">
        <title>Genomic Encyclopedia of Type Strains, Phase IV (KMG-IV): sequencing the most valuable type-strain genomes for metagenomic binning, comparative biology and taxonomic classification.</title>
        <authorList>
            <person name="Goeker M."/>
        </authorList>
    </citation>
    <scope>NUCLEOTIDE SEQUENCE [LARGE SCALE GENOMIC DNA]</scope>
    <source>
        <strain evidence="4 5">DSM 102238</strain>
    </source>
</reference>
<gene>
    <name evidence="4" type="ORF">GGR04_000100</name>
</gene>
<keyword evidence="3" id="KW-0812">Transmembrane</keyword>
<dbReference type="RefSeq" id="WP_183196778.1">
    <property type="nucleotide sequence ID" value="NZ_JACIEK010000001.1"/>
</dbReference>
<accession>A0A7W6E8N5</accession>
<feature type="region of interest" description="Disordered" evidence="2">
    <location>
        <begin position="625"/>
        <end position="648"/>
    </location>
</feature>
<feature type="compositionally biased region" description="Low complexity" evidence="2">
    <location>
        <begin position="628"/>
        <end position="644"/>
    </location>
</feature>
<proteinExistence type="predicted"/>
<feature type="transmembrane region" description="Helical" evidence="3">
    <location>
        <begin position="154"/>
        <end position="173"/>
    </location>
</feature>
<evidence type="ECO:0000256" key="1">
    <source>
        <dbReference type="SAM" id="Coils"/>
    </source>
</evidence>
<dbReference type="AlphaFoldDB" id="A0A7W6E8N5"/>
<feature type="coiled-coil region" evidence="1">
    <location>
        <begin position="519"/>
        <end position="570"/>
    </location>
</feature>
<feature type="compositionally biased region" description="Low complexity" evidence="2">
    <location>
        <begin position="789"/>
        <end position="799"/>
    </location>
</feature>
<feature type="region of interest" description="Disordered" evidence="2">
    <location>
        <begin position="675"/>
        <end position="855"/>
    </location>
</feature>
<dbReference type="Pfam" id="PF13779">
    <property type="entry name" value="DUF4175"/>
    <property type="match status" value="1"/>
</dbReference>
<evidence type="ECO:0000256" key="2">
    <source>
        <dbReference type="SAM" id="MobiDB-lite"/>
    </source>
</evidence>
<evidence type="ECO:0000313" key="5">
    <source>
        <dbReference type="Proteomes" id="UP000542776"/>
    </source>
</evidence>
<comment type="caution">
    <text evidence="4">The sequence shown here is derived from an EMBL/GenBank/DDBJ whole genome shotgun (WGS) entry which is preliminary data.</text>
</comment>
<sequence>MAPNRPNPPTAGRAGSRRVRLAAAGAIVVERIWPTMLGLALVAALFFVLSWFGVFAALPSIGRLVLLAVLVVGVLAVLWLGRGVRLPRSGEIVDRIERASQLEHQPLRAQDDRAAGADPFALALWHEHQQRMARQLGRLTGGAPRTRTYAIDPWGLRALVAMLFVTAFAYSFGPGGGRVADALTPVADALPVGVRVDAWATPPGYTGRPPIFLTDAAGGPVPGGRLEVPEGTVLSLRVSDRRGASVRFTPEGGVVAEVAPVDPGAANAATTTPIAADPAAVEPEGPIPGAYELKLAAGGTLAVDTRFRTLEGWTFAVIPDEAPTIAFDGTPAPGRNGALDLAYRVSDDYGVAAGEGRLAIREPQAPGARPLVAPPEINLSMPRRTKGEAKGRTSLALAESPYAGAKVALSLSARDDAGQVAETPPLELTLPERRFVDPLARAVVEQRRILALDANAAPRVVDMLDAVTLRGDEFIRNPSDYLALRAARERISGARDDETLVSAVDFLWQIALGIEDGDLSVSEKRLRDAQENLSQALENGATDEEIAKLMQELRAAMQEYMQAMAEAMRNMPPQSQSQMSEMQEIRPQDLDRMLDKIEDLARSGSKDAAKQLLSELRDMMESLQAMRPGQQQQGQGQQSPQQQQMNQLGEMLQRQQKLMDETFEMGRQEMRRQMEAERGMDGTDGQEGEPQQGQQGQDGEPGQQAPMTAEQLQAMKERLQAEQGQLQKDLQALQEAMQGQGMKPSEDLGQAGQSMGRAEGALGQGQSEGAVGEQGQAMEALRRGARDAMQQMQAMQGQGQQPGQGQGQQPGQQPGQGQLGEGYGPGQQRSGRDPLGRERQTQGPDFGQDVGVPDEIDIQRARRILDQIRDRLGHQLSPQQERDYLERLLRTP</sequence>
<feature type="transmembrane region" description="Helical" evidence="3">
    <location>
        <begin position="37"/>
        <end position="58"/>
    </location>
</feature>
<dbReference type="EMBL" id="JACIEK010000001">
    <property type="protein sequence ID" value="MBB3996279.1"/>
    <property type="molecule type" value="Genomic_DNA"/>
</dbReference>
<keyword evidence="1" id="KW-0175">Coiled coil</keyword>
<dbReference type="InterPro" id="IPR012683">
    <property type="entry name" value="CHP02302_TM"/>
</dbReference>
<feature type="transmembrane region" description="Helical" evidence="3">
    <location>
        <begin position="64"/>
        <end position="81"/>
    </location>
</feature>
<dbReference type="Proteomes" id="UP000542776">
    <property type="component" value="Unassembled WGS sequence"/>
</dbReference>
<keyword evidence="5" id="KW-1185">Reference proteome</keyword>
<organism evidence="4 5">
    <name type="scientific">Aureimonas pseudogalii</name>
    <dbReference type="NCBI Taxonomy" id="1744844"/>
    <lineage>
        <taxon>Bacteria</taxon>
        <taxon>Pseudomonadati</taxon>
        <taxon>Pseudomonadota</taxon>
        <taxon>Alphaproteobacteria</taxon>
        <taxon>Hyphomicrobiales</taxon>
        <taxon>Aurantimonadaceae</taxon>
        <taxon>Aureimonas</taxon>
    </lineage>
</organism>
<feature type="region of interest" description="Disordered" evidence="2">
    <location>
        <begin position="870"/>
        <end position="892"/>
    </location>
</feature>
<feature type="compositionally biased region" description="Basic and acidic residues" evidence="2">
    <location>
        <begin position="880"/>
        <end position="892"/>
    </location>
</feature>
<keyword evidence="3" id="KW-1133">Transmembrane helix</keyword>
<name>A0A7W6E8N5_9HYPH</name>
<feature type="compositionally biased region" description="Basic and acidic residues" evidence="2">
    <location>
        <begin position="830"/>
        <end position="840"/>
    </location>
</feature>
<evidence type="ECO:0000256" key="3">
    <source>
        <dbReference type="SAM" id="Phobius"/>
    </source>
</evidence>